<protein>
    <submittedName>
        <fullName evidence="3">Uncharacterized protein</fullName>
    </submittedName>
</protein>
<feature type="region of interest" description="Disordered" evidence="1">
    <location>
        <begin position="81"/>
        <end position="193"/>
    </location>
</feature>
<name>A0A3D8QJA0_9EURO</name>
<comment type="caution">
    <text evidence="3">The sequence shown here is derived from an EMBL/GenBank/DDBJ whole genome shotgun (WGS) entry which is preliminary data.</text>
</comment>
<feature type="chain" id="PRO_5017592505" evidence="2">
    <location>
        <begin position="17"/>
        <end position="434"/>
    </location>
</feature>
<feature type="region of interest" description="Disordered" evidence="1">
    <location>
        <begin position="225"/>
        <end position="434"/>
    </location>
</feature>
<feature type="compositionally biased region" description="Gly residues" evidence="1">
    <location>
        <begin position="175"/>
        <end position="187"/>
    </location>
</feature>
<keyword evidence="2" id="KW-0732">Signal</keyword>
<dbReference type="Proteomes" id="UP000256690">
    <property type="component" value="Unassembled WGS sequence"/>
</dbReference>
<reference evidence="3 4" key="1">
    <citation type="journal article" date="2018" name="IMA Fungus">
        <title>IMA Genome-F 9: Draft genome sequence of Annulohypoxylon stygium, Aspergillus mulundensis, Berkeleyomyces basicola (syn. Thielaviopsis basicola), Ceratocystis smalleyi, two Cercospora beticola strains, Coleophoma cylindrospora, Fusarium fracticaudum, Phialophora cf. hyalina, and Morchella septimelata.</title>
        <authorList>
            <person name="Wingfield B.D."/>
            <person name="Bills G.F."/>
            <person name="Dong Y."/>
            <person name="Huang W."/>
            <person name="Nel W.J."/>
            <person name="Swalarsk-Parry B.S."/>
            <person name="Vaghefi N."/>
            <person name="Wilken P.M."/>
            <person name="An Z."/>
            <person name="de Beer Z.W."/>
            <person name="De Vos L."/>
            <person name="Chen L."/>
            <person name="Duong T.A."/>
            <person name="Gao Y."/>
            <person name="Hammerbacher A."/>
            <person name="Kikkert J.R."/>
            <person name="Li Y."/>
            <person name="Li H."/>
            <person name="Li K."/>
            <person name="Li Q."/>
            <person name="Liu X."/>
            <person name="Ma X."/>
            <person name="Naidoo K."/>
            <person name="Pethybridge S.J."/>
            <person name="Sun J."/>
            <person name="Steenkamp E.T."/>
            <person name="van der Nest M.A."/>
            <person name="van Wyk S."/>
            <person name="Wingfield M.J."/>
            <person name="Xiong C."/>
            <person name="Yue Q."/>
            <person name="Zhang X."/>
        </authorList>
    </citation>
    <scope>NUCLEOTIDE SEQUENCE [LARGE SCALE GENOMIC DNA]</scope>
    <source>
        <strain evidence="3 4">DSM 5745</strain>
    </source>
</reference>
<gene>
    <name evidence="3" type="ORF">DSM5745_10463</name>
</gene>
<sequence length="434" mass="41474">MHVLTCIAALAALSQAAPIRPEFTFAYEFPPLPFPTAVNVAPLVSPSPDQEGSLVARAYTTTAARAARQYTAAGAQTTADSAVAPSFPTPTPAQSSFAAAGGGAGAGVNAPAGPQPPSDATAFSTGGRQASSTNDPSTPSGGNAGTSAAGEGSARLPAGGTPAVPIPMNINVYGQGQGHGQMQGAGPGRSPVGFGSASAGGSFTFGPFASGMHVDVYGQRQDDAVPGSFGVGAPGTAGSSTVASSASQNANSQHQGDSPGDGLLGGLGLRGRRTGTGGLGARQLPSSFFSGLSGTADNQDNGQAGSNGPFGNPFGGLGGPGSQGGGLNGPASSTGSLLGGFDGSDDRDTPTGAVRPFAGQVGGATAGKDDGQQNGPAAGAGGLAGVLTRGDSVNARGQLPATRPAAGFPTGMPVPSPLDVFTSLQSAGPQGGSA</sequence>
<evidence type="ECO:0000256" key="2">
    <source>
        <dbReference type="SAM" id="SignalP"/>
    </source>
</evidence>
<evidence type="ECO:0000313" key="3">
    <source>
        <dbReference type="EMBL" id="RDW61791.1"/>
    </source>
</evidence>
<proteinExistence type="predicted"/>
<feature type="signal peptide" evidence="2">
    <location>
        <begin position="1"/>
        <end position="16"/>
    </location>
</feature>
<organism evidence="3 4">
    <name type="scientific">Aspergillus mulundensis</name>
    <dbReference type="NCBI Taxonomy" id="1810919"/>
    <lineage>
        <taxon>Eukaryota</taxon>
        <taxon>Fungi</taxon>
        <taxon>Dikarya</taxon>
        <taxon>Ascomycota</taxon>
        <taxon>Pezizomycotina</taxon>
        <taxon>Eurotiomycetes</taxon>
        <taxon>Eurotiomycetidae</taxon>
        <taxon>Eurotiales</taxon>
        <taxon>Aspergillaceae</taxon>
        <taxon>Aspergillus</taxon>
        <taxon>Aspergillus subgen. Nidulantes</taxon>
    </lineage>
</organism>
<feature type="compositionally biased region" description="Gly residues" evidence="1">
    <location>
        <begin position="262"/>
        <end position="280"/>
    </location>
</feature>
<feature type="compositionally biased region" description="Polar residues" evidence="1">
    <location>
        <begin position="121"/>
        <end position="141"/>
    </location>
</feature>
<feature type="compositionally biased region" description="Low complexity" evidence="1">
    <location>
        <begin position="236"/>
        <end position="253"/>
    </location>
</feature>
<feature type="compositionally biased region" description="Gly residues" evidence="1">
    <location>
        <begin position="313"/>
        <end position="328"/>
    </location>
</feature>
<keyword evidence="4" id="KW-1185">Reference proteome</keyword>
<dbReference type="EMBL" id="PVWQ01000016">
    <property type="protein sequence ID" value="RDW61791.1"/>
    <property type="molecule type" value="Genomic_DNA"/>
</dbReference>
<dbReference type="RefSeq" id="XP_026598922.1">
    <property type="nucleotide sequence ID" value="XM_026752479.1"/>
</dbReference>
<dbReference type="AlphaFoldDB" id="A0A3D8QJA0"/>
<accession>A0A3D8QJA0</accession>
<feature type="compositionally biased region" description="Polar residues" evidence="1">
    <location>
        <begin position="284"/>
        <end position="304"/>
    </location>
</feature>
<evidence type="ECO:0000313" key="4">
    <source>
        <dbReference type="Proteomes" id="UP000256690"/>
    </source>
</evidence>
<evidence type="ECO:0000256" key="1">
    <source>
        <dbReference type="SAM" id="MobiDB-lite"/>
    </source>
</evidence>
<dbReference type="GeneID" id="38120833"/>